<dbReference type="PIRSF" id="PIRSF000137">
    <property type="entry name" value="Alcohol_oxidase"/>
    <property type="match status" value="1"/>
</dbReference>
<evidence type="ECO:0000256" key="5">
    <source>
        <dbReference type="ARBA" id="ARBA00023002"/>
    </source>
</evidence>
<dbReference type="GO" id="GO:0008812">
    <property type="term" value="F:choline dehydrogenase activity"/>
    <property type="evidence" value="ECO:0007669"/>
    <property type="project" value="UniProtKB-UniRule"/>
</dbReference>
<sequence>MSDERFDYIIVGAGSAGCVLANRLTEDPSTRVLLLEYGGSDKSIFIQMPTALSIPMNMDKFNWHFESEPEPYLDNRRMHCPRGKVLGGSSSINGMVYVRGHACDFDEWEEHGAKHWSYKDVLPYFRKAETSSFGGDEYRGANGPLHTCNGNEMKNPLYKAFIKAGEEAGYGYTEDYNGYRQEGFGRMDMTVKDGVRWSTANAYLKPIKNRPNLTLVTRAMTHKVILEGKKAVGVEYSVKGNLKQAYANREVVLSAGSIGSPQILQMSGIGPAAVLKAAGIDVVHDLPGVGENLQDHLEIYFQFKCKKPITLNSQLDMFHKGLIGARWILFKDGLGGTNHFESAAFIRSKAGLKWPDIQYHFLPAAMRYDGNAAFDGHGFQVHVGPNKPKSRGHVRVRSGDPMDKPEILFNYMKHEDDREAFRACVRLTREIIHQQAMDDYRGEEIAPGNHISSDEDIDAFLRQNVESAYHPSCTCKMGEDAMAVVDSETRVHGIENLRVADSSIFPTIPNGNLNAPSIMVGEKAADHIKGVQMLPPSNAPVWIAENWETQQREGKPARSV</sequence>
<feature type="binding site" evidence="6">
    <location>
        <begin position="7"/>
        <end position="36"/>
    </location>
    <ligand>
        <name>FAD</name>
        <dbReference type="ChEBI" id="CHEBI:57692"/>
    </ligand>
</feature>
<gene>
    <name evidence="6" type="primary">betA</name>
    <name evidence="12" type="ORF">DFP90_105217</name>
</gene>
<dbReference type="EC" id="1.2.1.8" evidence="6"/>
<dbReference type="HAMAP" id="MF_00750">
    <property type="entry name" value="Choline_dehydrogen"/>
    <property type="match status" value="1"/>
</dbReference>
<dbReference type="OrthoDB" id="9785276at2"/>
<name>A0A3D9HK98_9PROT</name>
<feature type="binding site" evidence="7">
    <location>
        <position position="85"/>
    </location>
    <ligand>
        <name>FAD</name>
        <dbReference type="ChEBI" id="CHEBI:57692"/>
    </ligand>
</feature>
<reference evidence="12 13" key="1">
    <citation type="submission" date="2018-07" db="EMBL/GenBank/DDBJ databases">
        <title>Genomic Encyclopedia of Type Strains, Phase III (KMG-III): the genomes of soil and plant-associated and newly described type strains.</title>
        <authorList>
            <person name="Whitman W."/>
        </authorList>
    </citation>
    <scope>NUCLEOTIDE SEQUENCE [LARGE SCALE GENOMIC DNA]</scope>
    <source>
        <strain evidence="12 13">CECT 8488</strain>
    </source>
</reference>
<comment type="catalytic activity">
    <reaction evidence="6">
        <text>betaine aldehyde + NAD(+) + H2O = glycine betaine + NADH + 2 H(+)</text>
        <dbReference type="Rhea" id="RHEA:15305"/>
        <dbReference type="ChEBI" id="CHEBI:15377"/>
        <dbReference type="ChEBI" id="CHEBI:15378"/>
        <dbReference type="ChEBI" id="CHEBI:15710"/>
        <dbReference type="ChEBI" id="CHEBI:17750"/>
        <dbReference type="ChEBI" id="CHEBI:57540"/>
        <dbReference type="ChEBI" id="CHEBI:57945"/>
        <dbReference type="EC" id="1.2.1.8"/>
    </reaction>
</comment>
<protein>
    <recommendedName>
        <fullName evidence="6">Oxygen-dependent choline dehydrogenase</fullName>
        <shortName evidence="6">CDH</shortName>
        <shortName evidence="6">CHD</shortName>
        <ecNumber evidence="6">1.1.99.1</ecNumber>
    </recommendedName>
    <alternativeName>
        <fullName evidence="6">Betaine aldehyde dehydrogenase</fullName>
        <shortName evidence="6">BADH</shortName>
        <ecNumber evidence="6">1.2.1.8</ecNumber>
    </alternativeName>
</protein>
<organism evidence="12 13">
    <name type="scientific">Aestuariispira insulae</name>
    <dbReference type="NCBI Taxonomy" id="1461337"/>
    <lineage>
        <taxon>Bacteria</taxon>
        <taxon>Pseudomonadati</taxon>
        <taxon>Pseudomonadota</taxon>
        <taxon>Alphaproteobacteria</taxon>
        <taxon>Rhodospirillales</taxon>
        <taxon>Kiloniellaceae</taxon>
        <taxon>Aestuariispira</taxon>
    </lineage>
</organism>
<dbReference type="GO" id="GO:0019285">
    <property type="term" value="P:glycine betaine biosynthetic process from choline"/>
    <property type="evidence" value="ECO:0007669"/>
    <property type="project" value="UniProtKB-UniRule"/>
</dbReference>
<dbReference type="PROSITE" id="PS51257">
    <property type="entry name" value="PROKAR_LIPOPROTEIN"/>
    <property type="match status" value="1"/>
</dbReference>
<dbReference type="PANTHER" id="PTHR11552">
    <property type="entry name" value="GLUCOSE-METHANOL-CHOLINE GMC OXIDOREDUCTASE"/>
    <property type="match status" value="1"/>
</dbReference>
<evidence type="ECO:0000313" key="13">
    <source>
        <dbReference type="Proteomes" id="UP000256845"/>
    </source>
</evidence>
<evidence type="ECO:0000259" key="11">
    <source>
        <dbReference type="PROSITE" id="PS00624"/>
    </source>
</evidence>
<dbReference type="PROSITE" id="PS00623">
    <property type="entry name" value="GMC_OXRED_1"/>
    <property type="match status" value="1"/>
</dbReference>
<dbReference type="InterPro" id="IPR011533">
    <property type="entry name" value="BetA"/>
</dbReference>
<dbReference type="Gene3D" id="3.50.50.60">
    <property type="entry name" value="FAD/NAD(P)-binding domain"/>
    <property type="match status" value="1"/>
</dbReference>
<dbReference type="NCBIfam" id="NF002550">
    <property type="entry name" value="PRK02106.1"/>
    <property type="match status" value="1"/>
</dbReference>
<feature type="binding site" evidence="7">
    <location>
        <begin position="93"/>
        <end position="96"/>
    </location>
    <ligand>
        <name>FAD</name>
        <dbReference type="ChEBI" id="CHEBI:57692"/>
    </ligand>
</feature>
<dbReference type="Pfam" id="PF00732">
    <property type="entry name" value="GMC_oxred_N"/>
    <property type="match status" value="1"/>
</dbReference>
<dbReference type="EMBL" id="QRDW01000005">
    <property type="protein sequence ID" value="RED49845.1"/>
    <property type="molecule type" value="Genomic_DNA"/>
</dbReference>
<comment type="cofactor">
    <cofactor evidence="1 6 7">
        <name>FAD</name>
        <dbReference type="ChEBI" id="CHEBI:57692"/>
    </cofactor>
</comment>
<evidence type="ECO:0000256" key="2">
    <source>
        <dbReference type="ARBA" id="ARBA00010790"/>
    </source>
</evidence>
<evidence type="ECO:0000256" key="3">
    <source>
        <dbReference type="ARBA" id="ARBA00022630"/>
    </source>
</evidence>
<evidence type="ECO:0000313" key="12">
    <source>
        <dbReference type="EMBL" id="RED49845.1"/>
    </source>
</evidence>
<evidence type="ECO:0000256" key="9">
    <source>
        <dbReference type="RuleBase" id="RU003969"/>
    </source>
</evidence>
<dbReference type="InterPro" id="IPR000172">
    <property type="entry name" value="GMC_OxRdtase_N"/>
</dbReference>
<dbReference type="Pfam" id="PF05199">
    <property type="entry name" value="GMC_oxred_C"/>
    <property type="match status" value="1"/>
</dbReference>
<dbReference type="InterPro" id="IPR012132">
    <property type="entry name" value="GMC_OxRdtase"/>
</dbReference>
<dbReference type="InterPro" id="IPR007867">
    <property type="entry name" value="GMC_OxRtase_C"/>
</dbReference>
<feature type="domain" description="Glucose-methanol-choline oxidoreductase N-terminal" evidence="10">
    <location>
        <begin position="83"/>
        <end position="106"/>
    </location>
</feature>
<dbReference type="GO" id="GO:0050660">
    <property type="term" value="F:flavin adenine dinucleotide binding"/>
    <property type="evidence" value="ECO:0007669"/>
    <property type="project" value="InterPro"/>
</dbReference>
<comment type="pathway">
    <text evidence="6 9">Amine and polyamine biosynthesis; betaine biosynthesis via choline pathway; betaine aldehyde from choline (cytochrome c reductase route): step 1/1.</text>
</comment>
<accession>A0A3D9HK98</accession>
<keyword evidence="13" id="KW-1185">Reference proteome</keyword>
<evidence type="ECO:0000259" key="10">
    <source>
        <dbReference type="PROSITE" id="PS00623"/>
    </source>
</evidence>
<evidence type="ECO:0000256" key="1">
    <source>
        <dbReference type="ARBA" id="ARBA00001974"/>
    </source>
</evidence>
<dbReference type="PROSITE" id="PS00624">
    <property type="entry name" value="GMC_OXRED_2"/>
    <property type="match status" value="1"/>
</dbReference>
<keyword evidence="6" id="KW-0520">NAD</keyword>
<evidence type="ECO:0000256" key="4">
    <source>
        <dbReference type="ARBA" id="ARBA00022827"/>
    </source>
</evidence>
<dbReference type="RefSeq" id="WP_115937088.1">
    <property type="nucleotide sequence ID" value="NZ_QRDW01000005.1"/>
</dbReference>
<feature type="active site" description="Proton acceptor" evidence="6">
    <location>
        <position position="470"/>
    </location>
</feature>
<dbReference type="UniPathway" id="UPA00529">
    <property type="reaction ID" value="UER00385"/>
</dbReference>
<dbReference type="NCBIfam" id="TIGR01810">
    <property type="entry name" value="betA"/>
    <property type="match status" value="1"/>
</dbReference>
<comment type="function">
    <text evidence="6">Involved in the biosynthesis of the osmoprotectant glycine betaine. Catalyzes the oxidation of choline to betaine aldehyde and betaine aldehyde to glycine betaine at the same rate.</text>
</comment>
<comment type="caution">
    <text evidence="12">The sequence shown here is derived from an EMBL/GenBank/DDBJ whole genome shotgun (WGS) entry which is preliminary data.</text>
</comment>
<keyword evidence="3 6" id="KW-0285">Flavoprotein</keyword>
<dbReference type="GO" id="GO:0016020">
    <property type="term" value="C:membrane"/>
    <property type="evidence" value="ECO:0007669"/>
    <property type="project" value="TreeGrafter"/>
</dbReference>
<keyword evidence="4 6" id="KW-0274">FAD</keyword>
<dbReference type="AlphaFoldDB" id="A0A3D9HK98"/>
<dbReference type="PANTHER" id="PTHR11552:SF147">
    <property type="entry name" value="CHOLINE DEHYDROGENASE, MITOCHONDRIAL"/>
    <property type="match status" value="1"/>
</dbReference>
<proteinExistence type="inferred from homology"/>
<dbReference type="SUPFAM" id="SSF54373">
    <property type="entry name" value="FAD-linked reductases, C-terminal domain"/>
    <property type="match status" value="1"/>
</dbReference>
<comment type="catalytic activity">
    <reaction evidence="6 9">
        <text>choline + A = betaine aldehyde + AH2</text>
        <dbReference type="Rhea" id="RHEA:17433"/>
        <dbReference type="ChEBI" id="CHEBI:13193"/>
        <dbReference type="ChEBI" id="CHEBI:15354"/>
        <dbReference type="ChEBI" id="CHEBI:15710"/>
        <dbReference type="ChEBI" id="CHEBI:17499"/>
        <dbReference type="EC" id="1.1.99.1"/>
    </reaction>
</comment>
<keyword evidence="5 6" id="KW-0560">Oxidoreductase</keyword>
<evidence type="ECO:0000256" key="8">
    <source>
        <dbReference type="RuleBase" id="RU003968"/>
    </source>
</evidence>
<evidence type="ECO:0000256" key="6">
    <source>
        <dbReference type="HAMAP-Rule" id="MF_00750"/>
    </source>
</evidence>
<feature type="domain" description="Glucose-methanol-choline oxidoreductase N-terminal" evidence="11">
    <location>
        <begin position="256"/>
        <end position="270"/>
    </location>
</feature>
<dbReference type="EC" id="1.1.99.1" evidence="6"/>
<comment type="similarity">
    <text evidence="2 6 8">Belongs to the GMC oxidoreductase family.</text>
</comment>
<dbReference type="Gene3D" id="3.30.560.10">
    <property type="entry name" value="Glucose Oxidase, domain 3"/>
    <property type="match status" value="1"/>
</dbReference>
<evidence type="ECO:0000256" key="7">
    <source>
        <dbReference type="PIRSR" id="PIRSR000137-2"/>
    </source>
</evidence>
<dbReference type="SUPFAM" id="SSF51905">
    <property type="entry name" value="FAD/NAD(P)-binding domain"/>
    <property type="match status" value="1"/>
</dbReference>
<dbReference type="Proteomes" id="UP000256845">
    <property type="component" value="Unassembled WGS sequence"/>
</dbReference>
<dbReference type="GO" id="GO:0008802">
    <property type="term" value="F:betaine-aldehyde dehydrogenase (NAD+) activity"/>
    <property type="evidence" value="ECO:0007669"/>
    <property type="project" value="UniProtKB-EC"/>
</dbReference>
<dbReference type="InterPro" id="IPR036188">
    <property type="entry name" value="FAD/NAD-bd_sf"/>
</dbReference>